<dbReference type="InParanoid" id="A0A077ZTI6"/>
<accession>A0A077ZTI6</accession>
<dbReference type="SUPFAM" id="SSF48371">
    <property type="entry name" value="ARM repeat"/>
    <property type="match status" value="1"/>
</dbReference>
<organism evidence="2 3">
    <name type="scientific">Stylonychia lemnae</name>
    <name type="common">Ciliate</name>
    <dbReference type="NCBI Taxonomy" id="5949"/>
    <lineage>
        <taxon>Eukaryota</taxon>
        <taxon>Sar</taxon>
        <taxon>Alveolata</taxon>
        <taxon>Ciliophora</taxon>
        <taxon>Intramacronucleata</taxon>
        <taxon>Spirotrichea</taxon>
        <taxon>Stichotrichia</taxon>
        <taxon>Sporadotrichida</taxon>
        <taxon>Oxytrichidae</taxon>
        <taxon>Stylonychinae</taxon>
        <taxon>Stylonychia</taxon>
    </lineage>
</organism>
<dbReference type="Proteomes" id="UP000039865">
    <property type="component" value="Unassembled WGS sequence"/>
</dbReference>
<sequence length="2122" mass="245127">MAYQTQIVQGVLGLCQYGCGASLMRGMLDLLKNLFLNGDFTKLQSEFFEQILPQIQNPKASSHVKMQIYQLSMIIISSGCYLSSKIFKALWPRCHTPPTKDLVDAYFKIAKNSQDRFTKECAFKGIKQIIKSNPSNLFQISGDLLKHLLKLVNSDKTTCLRVYVQSTLNYTSMHSCFDQILQVSIKGFEDSNPAVLEQFILTCYHLLNLRLQESQQQGDIKTTFRTYNQQQRDALSGPQKKKQSQNFYDVPRTLSDMISFLCAILVRIQITAANISSMDNLRYALSQVMGRLIENNRVHLEMVDTESVLNPLLLSLIGKNQQISQQDADTFKQREVSLWVFNQAVLQYDPQQKIQILKHCLQSLLQRQLILSKDTLEIFQGFCKNQKLSTMLNESQIITLLRMVTECLFRLSSQELKKAFASEKELIDPIMPYIKDQQSHAVRMYGVEVIKTIGFRCSHLIHEIVSIFLSLATITNADLTSLRQVPILHLQADRNLMKPDQQVLHDNLANLNAQASSLTCLITSINHSLGGVPLALINQTINVAKGMILGNWKVGEDEDEYFFSNDLQKVDLQENQRREAGWIIFEGLVSLGNQWMGTRLSLFFKLLNSVFTKDMCIVNPIQLKDQNYQEKILNEFRIKKAALSTIRQFLSKCFVLLNNQLLKLIGTFLVNAVSFFINQDKEKKDLIRLFQTVFPIEYAQVKCDIYECLLMIPSSLYQSKFVHLLHTVCEEIVSEDTQRENNYIKGIFKFQQISIEFLHFEDKVLRNKHSQPTRKFYSILNRDKLKILNAEEGVMIEPFVQITRYEKPLSDIKTQKFSIKDQIMKGSILLFGEIFSSHNLNLKNKQQLVKHFISHTLPLQTQSTKKGQDKNNNQSQEQKINKVLAVALATLQVAKINAKKSDLQDVEIHAQLKQILKNCEQYQNMTLLRIQSEATVFLQIPTILKEPQRQLDQFIKEQEIIFQQLSQTTAQDELIANLVRYLDYESLLQPFMPRIQEIFTKLSKENNNTVREYFLHYAYITVKRVGQDYQQFFANLFPTCFHQMQTDIKTDYLVLNSLGKMVECQLRQNMGPVNESRRAQIVVKEFIEVLQWSLIRIDFAFERGSIIERLSGRIEKILEKVVTLLKSNGLLNLNIKIKCIEILASLVYKGYINVIKHYFTTVKKEDFLSFLLDQINMTYEVSQQAYQETRLLKKIKSSIRSTMSSFEEFESVINIRQINNFQNQKVIQGSADKAVAKNLLYRNAVEVLFVIAFKIDTSFNFKESLEFTRRVVSYSHTSLSQMKKPGEKSEVIPEEAKSGNQLKLDYNINEKVRFFVSKVFKSYLKLYGTVDNADSKYDLKKHLGSLISLGFSIISDDSSILKRVGFSIIITIVKLFKFSIEKIGDDDDDPSNQMDVYQNNPLLLEQYEAQIFSIIRQNMNIAQSKLIDPFIVMKNFKLIYHFLTIPICRDPSIIGKIIQSLTESILQGIHIFNSSEMLFYEKILTELHFKRLILISKILIKCLQAEKFSRIELNIKKLSGAAMKNNPDELAKDQKMSKFLKQDKERILETLTPEIIKSFTNHLMAALQDGLMITTMPKSSIKSVKDFTFIYKNGSRSAYNHDTIENSIQYFMKALSLIKDYETTRKVSIFQSFNNDQSLILNSLFSFYLSKPFEAKPEKNESQNQKDSQPPEDDSKNEKQMIYNLVKVKQLTLSMLNKLFGDGKLLISKQEEIDQYVAILDNLQGYGIVDINDEIVKFYQNIVSNKQLSQLETNQKTPLENQILQKIITIHVGIQPELIGQKRQGQVDYTANEIKLIKSCMDTLLALLSNNLQNSELSKKEIKLKIVAYLLYRITLGYKDISHDSLLRFYSQIQIQVINMLLPHSKDELSQRIVEIFIVIFNQILSQEDKSYVQLQYQLLIQCQLLNLLKDQKYQSQLYSAFDQVYSNANNYPLIMLFNKIYLQFIQKDLINFRNLSKYLLSLSISLIYQVTKGDGQDQIEKTTYQLMSDLINFLMQVYTVQLDTQERSDVLSQYMLLIFTIIQNRSIEGTFRNAQAELIFKLFQIDGLAFRNYIQNPDTNMNERALIEKIIKQFAVMSAVGQVKPQTDNQGKPGIQQPPTASANAAESKGKIQLTMSFNKK</sequence>
<feature type="region of interest" description="Disordered" evidence="1">
    <location>
        <begin position="2085"/>
        <end position="2122"/>
    </location>
</feature>
<dbReference type="InterPro" id="IPR016024">
    <property type="entry name" value="ARM-type_fold"/>
</dbReference>
<evidence type="ECO:0000313" key="3">
    <source>
        <dbReference type="Proteomes" id="UP000039865"/>
    </source>
</evidence>
<evidence type="ECO:0000313" key="2">
    <source>
        <dbReference type="EMBL" id="CDW72650.1"/>
    </source>
</evidence>
<dbReference type="OrthoDB" id="421569at2759"/>
<reference evidence="2 3" key="1">
    <citation type="submission" date="2014-06" db="EMBL/GenBank/DDBJ databases">
        <authorList>
            <person name="Swart Estienne"/>
        </authorList>
    </citation>
    <scope>NUCLEOTIDE SEQUENCE [LARGE SCALE GENOMIC DNA]</scope>
    <source>
        <strain evidence="2 3">130c</strain>
    </source>
</reference>
<evidence type="ECO:0000256" key="1">
    <source>
        <dbReference type="SAM" id="MobiDB-lite"/>
    </source>
</evidence>
<gene>
    <name evidence="2" type="primary">Contig12376.g13216</name>
    <name evidence="2" type="ORF">STYLEM_1613</name>
</gene>
<dbReference type="EMBL" id="CCKQ01001538">
    <property type="protein sequence ID" value="CDW72650.1"/>
    <property type="molecule type" value="Genomic_DNA"/>
</dbReference>
<name>A0A077ZTI6_STYLE</name>
<dbReference type="InterPro" id="IPR046837">
    <property type="entry name" value="Laa1/Sip1/HEATR5-like_HEAT"/>
</dbReference>
<feature type="region of interest" description="Disordered" evidence="1">
    <location>
        <begin position="1656"/>
        <end position="1677"/>
    </location>
</feature>
<keyword evidence="3" id="KW-1185">Reference proteome</keyword>
<proteinExistence type="predicted"/>
<dbReference type="Pfam" id="PF20210">
    <property type="entry name" value="Laa1_Sip1_HTR5"/>
    <property type="match status" value="1"/>
</dbReference>
<protein>
    <submittedName>
        <fullName evidence="2">Heat repeat-containing protein 5b</fullName>
    </submittedName>
</protein>
<dbReference type="OMA" id="ICIEIAT"/>